<dbReference type="PROSITE" id="PS00455">
    <property type="entry name" value="AMP_BINDING"/>
    <property type="match status" value="1"/>
</dbReference>
<reference key="2">
    <citation type="submission" date="2011-08" db="EMBL/GenBank/DDBJ databases">
        <title>Genome sequence of Naumovozyma castellii.</title>
        <authorList>
            <person name="Gordon J.L."/>
            <person name="Armisen D."/>
            <person name="Proux-Wera E."/>
            <person name="OhEigeartaigh S.S."/>
            <person name="Byrne K.P."/>
            <person name="Wolfe K.H."/>
        </authorList>
    </citation>
    <scope>NUCLEOTIDE SEQUENCE</scope>
    <source>
        <strain>Type strain:CBS 4309</strain>
    </source>
</reference>
<proteinExistence type="inferred from homology"/>
<dbReference type="InterPro" id="IPR036291">
    <property type="entry name" value="NAD(P)-bd_dom_sf"/>
</dbReference>
<organism evidence="19 20">
    <name type="scientific">Naumovozyma castellii</name>
    <name type="common">Yeast</name>
    <name type="synonym">Saccharomyces castellii</name>
    <dbReference type="NCBI Taxonomy" id="27288"/>
    <lineage>
        <taxon>Eukaryota</taxon>
        <taxon>Fungi</taxon>
        <taxon>Dikarya</taxon>
        <taxon>Ascomycota</taxon>
        <taxon>Saccharomycotina</taxon>
        <taxon>Saccharomycetes</taxon>
        <taxon>Saccharomycetales</taxon>
        <taxon>Saccharomycetaceae</taxon>
        <taxon>Naumovozyma</taxon>
    </lineage>
</organism>
<dbReference type="SUPFAM" id="SSF56801">
    <property type="entry name" value="Acetyl-CoA synthetase-like"/>
    <property type="match status" value="1"/>
</dbReference>
<dbReference type="NCBIfam" id="TIGR01746">
    <property type="entry name" value="Thioester-redct"/>
    <property type="match status" value="1"/>
</dbReference>
<reference evidence="19 20" key="1">
    <citation type="journal article" date="2011" name="Proc. Natl. Acad. Sci. U.S.A.">
        <title>Evolutionary erosion of yeast sex chromosomes by mating-type switching accidents.</title>
        <authorList>
            <person name="Gordon J.L."/>
            <person name="Armisen D."/>
            <person name="Proux-Wera E."/>
            <person name="Oheigeartaigh S.S."/>
            <person name="Byrne K.P."/>
            <person name="Wolfe K.H."/>
        </authorList>
    </citation>
    <scope>NUCLEOTIDE SEQUENCE [LARGE SCALE GENOMIC DNA]</scope>
    <source>
        <strain evidence="20">ATCC 76901 / BCRC 22586 / CBS 4309 / NBRC 1992 / NRRL Y-12630</strain>
    </source>
</reference>
<dbReference type="NCBIfam" id="TIGR01733">
    <property type="entry name" value="AA-adenyl-dom"/>
    <property type="match status" value="1"/>
</dbReference>
<dbReference type="SUPFAM" id="SSF47336">
    <property type="entry name" value="ACP-like"/>
    <property type="match status" value="1"/>
</dbReference>
<keyword evidence="8" id="KW-0597">Phosphoprotein</keyword>
<dbReference type="InterPro" id="IPR009081">
    <property type="entry name" value="PP-bd_ACP"/>
</dbReference>
<dbReference type="InParanoid" id="G0VJU1"/>
<dbReference type="SMART" id="SM00823">
    <property type="entry name" value="PKS_PP"/>
    <property type="match status" value="1"/>
</dbReference>
<dbReference type="InterPro" id="IPR045851">
    <property type="entry name" value="AMP-bd_C_sf"/>
</dbReference>
<dbReference type="UniPathway" id="UPA00033">
    <property type="reaction ID" value="UER00032"/>
</dbReference>
<keyword evidence="12" id="KW-0457">Lysine biosynthesis</keyword>
<keyword evidence="9" id="KW-0028">Amino-acid biosynthesis</keyword>
<dbReference type="EC" id="1.2.1.31" evidence="6"/>
<evidence type="ECO:0000256" key="5">
    <source>
        <dbReference type="ARBA" id="ARBA00012913"/>
    </source>
</evidence>
<evidence type="ECO:0000256" key="2">
    <source>
        <dbReference type="ARBA" id="ARBA00003499"/>
    </source>
</evidence>
<dbReference type="EC" id="1.2.1.95" evidence="5"/>
<evidence type="ECO:0000259" key="18">
    <source>
        <dbReference type="PROSITE" id="PS50075"/>
    </source>
</evidence>
<dbReference type="FunFam" id="3.40.50.720:FF:000787">
    <property type="entry name" value="L-2-aminoadipate reductase"/>
    <property type="match status" value="1"/>
</dbReference>
<evidence type="ECO:0000256" key="6">
    <source>
        <dbReference type="ARBA" id="ARBA00013073"/>
    </source>
</evidence>
<evidence type="ECO:0000256" key="13">
    <source>
        <dbReference type="ARBA" id="ARBA00031335"/>
    </source>
</evidence>
<keyword evidence="10" id="KW-0521">NADP</keyword>
<gene>
    <name evidence="19" type="primary">NCAS0I01040</name>
    <name evidence="19" type="ordered locus">NCAS_0I01040</name>
</gene>
<name>G0VJU1_NAUCA</name>
<dbReference type="GO" id="GO:0019878">
    <property type="term" value="P:lysine biosynthetic process via aminoadipic acid"/>
    <property type="evidence" value="ECO:0007669"/>
    <property type="project" value="UniProtKB-UniPathway"/>
</dbReference>
<dbReference type="Gene3D" id="3.30.559.30">
    <property type="entry name" value="Nonribosomal peptide synthetase, condensation domain"/>
    <property type="match status" value="1"/>
</dbReference>
<comment type="catalytic activity">
    <reaction evidence="16">
        <text>(S)-2-amino-6-oxohexanoate + NAD(+) + H2O = L-2-aminoadipate + NADH + 2 H(+)</text>
        <dbReference type="Rhea" id="RHEA:12308"/>
        <dbReference type="ChEBI" id="CHEBI:15377"/>
        <dbReference type="ChEBI" id="CHEBI:15378"/>
        <dbReference type="ChEBI" id="CHEBI:57540"/>
        <dbReference type="ChEBI" id="CHEBI:57945"/>
        <dbReference type="ChEBI" id="CHEBI:58321"/>
        <dbReference type="ChEBI" id="CHEBI:58672"/>
        <dbReference type="EC" id="1.2.1.31"/>
    </reaction>
</comment>
<feature type="domain" description="Carrier" evidence="18">
    <location>
        <begin position="838"/>
        <end position="915"/>
    </location>
</feature>
<dbReference type="GeneID" id="96905462"/>
<evidence type="ECO:0000313" key="20">
    <source>
        <dbReference type="Proteomes" id="UP000001640"/>
    </source>
</evidence>
<comment type="similarity">
    <text evidence="4">Belongs to the ATP-dependent AMP-binding enzyme family.</text>
</comment>
<dbReference type="InterPro" id="IPR020806">
    <property type="entry name" value="PKS_PP-bd"/>
</dbReference>
<evidence type="ECO:0000256" key="17">
    <source>
        <dbReference type="ARBA" id="ARBA00049537"/>
    </source>
</evidence>
<dbReference type="HOGENOM" id="CLU_000022_19_0_1"/>
<evidence type="ECO:0000256" key="15">
    <source>
        <dbReference type="ARBA" id="ARBA00048260"/>
    </source>
</evidence>
<dbReference type="InterPro" id="IPR010071">
    <property type="entry name" value="AA_adenyl_dom"/>
</dbReference>
<dbReference type="KEGG" id="ncs:NCAS_0I01040"/>
<dbReference type="Pfam" id="PF00550">
    <property type="entry name" value="PP-binding"/>
    <property type="match status" value="1"/>
</dbReference>
<evidence type="ECO:0000313" key="19">
    <source>
        <dbReference type="EMBL" id="CCC71772.1"/>
    </source>
</evidence>
<dbReference type="NCBIfam" id="TIGR03443">
    <property type="entry name" value="alpha_am_amid"/>
    <property type="match status" value="1"/>
</dbReference>
<dbReference type="InterPro" id="IPR042099">
    <property type="entry name" value="ANL_N_sf"/>
</dbReference>
<dbReference type="FunFam" id="3.30.300.30:FF:000035">
    <property type="entry name" value="L-2-aminoadipate reductase large subunit"/>
    <property type="match status" value="1"/>
</dbReference>
<dbReference type="GO" id="GO:0004043">
    <property type="term" value="F:L-aminoadipate-semialdehyde dehydrogenase [NAD(P)+] activity"/>
    <property type="evidence" value="ECO:0007669"/>
    <property type="project" value="UniProtKB-EC"/>
</dbReference>
<dbReference type="OMA" id="ENDKFTM"/>
<evidence type="ECO:0000256" key="9">
    <source>
        <dbReference type="ARBA" id="ARBA00022605"/>
    </source>
</evidence>
<dbReference type="CDD" id="cd05235">
    <property type="entry name" value="SDR_e1"/>
    <property type="match status" value="1"/>
</dbReference>
<dbReference type="GO" id="GO:0031177">
    <property type="term" value="F:phosphopantetheine binding"/>
    <property type="evidence" value="ECO:0007669"/>
    <property type="project" value="InterPro"/>
</dbReference>
<dbReference type="InterPro" id="IPR020845">
    <property type="entry name" value="AMP-binding_CS"/>
</dbReference>
<comment type="catalytic activity">
    <reaction evidence="17">
        <text>(S)-2-amino-6-oxohexanoate + NADP(+) + H2O = L-2-aminoadipate + NADPH + 2 H(+)</text>
        <dbReference type="Rhea" id="RHEA:12304"/>
        <dbReference type="ChEBI" id="CHEBI:15377"/>
        <dbReference type="ChEBI" id="CHEBI:15378"/>
        <dbReference type="ChEBI" id="CHEBI:57783"/>
        <dbReference type="ChEBI" id="CHEBI:58321"/>
        <dbReference type="ChEBI" id="CHEBI:58349"/>
        <dbReference type="ChEBI" id="CHEBI:58672"/>
        <dbReference type="EC" id="1.2.1.31"/>
    </reaction>
</comment>
<keyword evidence="11" id="KW-0560">Oxidoreductase</keyword>
<evidence type="ECO:0000256" key="7">
    <source>
        <dbReference type="ARBA" id="ARBA00022450"/>
    </source>
</evidence>
<dbReference type="eggNOG" id="KOG1178">
    <property type="taxonomic scope" value="Eukaryota"/>
</dbReference>
<evidence type="ECO:0000256" key="14">
    <source>
        <dbReference type="ARBA" id="ARBA00032195"/>
    </source>
</evidence>
<comment type="function">
    <text evidence="2">Catalyzes the activation of alpha-aminoadipate by ATP-dependent adenylation and the reduction of activated alpha-aminoadipate by NADPH. The activated alpha-aminoadipate is bound to the phosphopantheinyl group of the enzyme itself before it is reduced to (S)-2-amino-6-oxohexanoate.</text>
</comment>
<dbReference type="PANTHER" id="PTHR44845:SF1">
    <property type="entry name" value="L-2-AMINOADIPATE REDUCTASE"/>
    <property type="match status" value="1"/>
</dbReference>
<dbReference type="InterPro" id="IPR036736">
    <property type="entry name" value="ACP-like_sf"/>
</dbReference>
<comment type="cofactor">
    <cofactor evidence="1">
        <name>pantetheine 4'-phosphate</name>
        <dbReference type="ChEBI" id="CHEBI:47942"/>
    </cofactor>
</comment>
<keyword evidence="20" id="KW-1185">Reference proteome</keyword>
<dbReference type="PROSITE" id="PS50075">
    <property type="entry name" value="CARRIER"/>
    <property type="match status" value="1"/>
</dbReference>
<dbReference type="InterPro" id="IPR013120">
    <property type="entry name" value="FAR_NAD-bd"/>
</dbReference>
<dbReference type="PIRSF" id="PIRSF001617">
    <property type="entry name" value="Alpha-AR"/>
    <property type="match status" value="1"/>
</dbReference>
<dbReference type="SUPFAM" id="SSF51735">
    <property type="entry name" value="NAD(P)-binding Rossmann-fold domains"/>
    <property type="match status" value="1"/>
</dbReference>
<dbReference type="Pfam" id="PF00501">
    <property type="entry name" value="AMP-binding"/>
    <property type="match status" value="1"/>
</dbReference>
<dbReference type="STRING" id="1064592.G0VJU1"/>
<evidence type="ECO:0000256" key="12">
    <source>
        <dbReference type="ARBA" id="ARBA00023154"/>
    </source>
</evidence>
<dbReference type="Gene3D" id="1.10.1200.10">
    <property type="entry name" value="ACP-like"/>
    <property type="match status" value="1"/>
</dbReference>
<comment type="catalytic activity">
    <reaction evidence="15">
        <text>(S)-2-amino-6-oxohexanoate + AMP + diphosphate + NADP(+) = L-2-aminoadipate + ATP + NADPH + H(+)</text>
        <dbReference type="Rhea" id="RHEA:46936"/>
        <dbReference type="ChEBI" id="CHEBI:15378"/>
        <dbReference type="ChEBI" id="CHEBI:30616"/>
        <dbReference type="ChEBI" id="CHEBI:33019"/>
        <dbReference type="ChEBI" id="CHEBI:57783"/>
        <dbReference type="ChEBI" id="CHEBI:58321"/>
        <dbReference type="ChEBI" id="CHEBI:58349"/>
        <dbReference type="ChEBI" id="CHEBI:58672"/>
        <dbReference type="ChEBI" id="CHEBI:456215"/>
        <dbReference type="EC" id="1.2.1.95"/>
    </reaction>
</comment>
<dbReference type="Pfam" id="PF07993">
    <property type="entry name" value="NAD_binding_4"/>
    <property type="match status" value="1"/>
</dbReference>
<dbReference type="PROSITE" id="PS00012">
    <property type="entry name" value="PHOSPHOPANTETHEINE"/>
    <property type="match status" value="1"/>
</dbReference>
<comment type="pathway">
    <text evidence="3">Amino-acid biosynthesis; L-lysine biosynthesis via AAA pathway; L-lysine from L-alpha-aminoadipate (fungal route): step 1/3.</text>
</comment>
<dbReference type="RefSeq" id="XP_003678117.1">
    <property type="nucleotide sequence ID" value="XM_003678069.1"/>
</dbReference>
<dbReference type="FunCoup" id="G0VJU1">
    <property type="interactions" value="794"/>
</dbReference>
<keyword evidence="7" id="KW-0596">Phosphopantetheine</keyword>
<dbReference type="Gene3D" id="3.30.300.30">
    <property type="match status" value="1"/>
</dbReference>
<dbReference type="CDD" id="cd17647">
    <property type="entry name" value="A_NRPS_alphaAR"/>
    <property type="match status" value="1"/>
</dbReference>
<dbReference type="InterPro" id="IPR010080">
    <property type="entry name" value="Thioester_reductase-like_dom"/>
</dbReference>
<sequence length="1386" mass="153727">MSADQIWIQKLDNPTLTVLPHDFLRPQQEPLIKQADYMLEVSQLDLSHATLTEKYTTALAVWTALLYRLSGDDDIVLYIAENKVLRFTIQPTLSFQQLYTIIAEELTALNKISSDVSFDELSEKIQAQQDLEKPPQLFRLAFLKEQNESVQLNQFKHHLLDLALNLNGNILQIVYNELLYSTDRIKILADQFSQFLSTALTNPTECITKISLMTASSNSTLPDPTANLGWCDFVGCIHDIFQDNADKFPERVCVVETPTPTNSQSRVFTYQDINRASNIVAHYLINTGIQRGDIVMIYSSRGVDLMVCVMGVLKAGATFSVIDPAYPPARQTIYLGVAKPRGLIVIRSAGELDQLVEDYIRDELDVISRIPSIALQDDGTIQSGGSTDVLAPFEHLKDTRSGVVVGPDSNPTLSFTSGSEGIPKGVLGRHFSLAYYFSWMSKQFNLSSADKFTMLSGIAHDPIQRDMFTPLFLGAQLYVPTQDDIGTPGRLAEWMGKYGCTVTHLTPAMGQLLTAQATTPFPKLHHAFFVGDILTKRDCLRLQTLAENCCIVNMYGTTETQRAVSFFEVKSRSQDPSFLKKLKDVMPAGKGMLNVQLLVVNRNDRTQLCGVGEVGEIYVRAGGLAEGYRGLPDLNREKFVENWFVEKGHWDHLDKDNGEPWRQFWFGPRDRLYRTGDLGRYLPNGNCECCGRADDQVKIRGFRIELGEIDTHISQHPLVRENITLVRKNADNEPTLITFMVPRFDKPESLLKFQTPVPENVSSDPTVKGLIGYHLLAKDIKIFLKKRLASYAIPSLIVVWDRLPLNPNGKVDKPKLQFPTPKQLNLVAANISSEIDDSEFTATEREVRDLWLSILPTTPASVSPEDSFFDLGGHSILATKMIFSLKKKLNVDLPLGTIFKYPTVKGFAIQLDAARNSKNIVADMNPLATADYAEDAKKLVETLPKSYASREPFVAPENVMEKQIINVFVTGATGFLGSYILSEILKRSSSAYEFKVFAHVRAKDEKAALGRLEKAGITYGTWSSDFSSNIEVVLGDLSQVNFGLSDEQWSRLTNTIDVIIHNGALVHWVYPYSKLRASNVISTINVMNLAASGKSKFFDFVSSTSTLDTEHYFSLSDKLSSEGKTGILESDDLQGSAYGLGGGYGQSKWAAEYIIRRAGERGLRGCIVRPGYVTGASSNGSSNTDDFLLRFLKGSVQLGKIPDIKNSVNMVPVDQVARVVVATALNPPKEDQLAVAHVTAHPRILFRDYLYSLKKYGYDVEIESYEAWKKSLEESVINRNEDNALYPLLHMVLDNLPEGTKAPELDDSNAVASLKKYVSWSGVDNSAGMGATPEQIGIYISFLNKVGFLPPASHEGTLALPKIQLSKEQIELVSSGAGARSSSAAA</sequence>
<dbReference type="InterPro" id="IPR006162">
    <property type="entry name" value="Ppantetheine_attach_site"/>
</dbReference>
<evidence type="ECO:0000256" key="3">
    <source>
        <dbReference type="ARBA" id="ARBA00004827"/>
    </source>
</evidence>
<dbReference type="SUPFAM" id="SSF52777">
    <property type="entry name" value="CoA-dependent acyltransferases"/>
    <property type="match status" value="1"/>
</dbReference>
<dbReference type="Gene3D" id="3.40.50.12780">
    <property type="entry name" value="N-terminal domain of ligase-like"/>
    <property type="match status" value="1"/>
</dbReference>
<evidence type="ECO:0000256" key="8">
    <source>
        <dbReference type="ARBA" id="ARBA00022553"/>
    </source>
</evidence>
<dbReference type="EMBL" id="HE576760">
    <property type="protein sequence ID" value="CCC71772.1"/>
    <property type="molecule type" value="Genomic_DNA"/>
</dbReference>
<dbReference type="InterPro" id="IPR000873">
    <property type="entry name" value="AMP-dep_synth/lig_dom"/>
</dbReference>
<dbReference type="FunFam" id="3.40.50.12780:FF:000046">
    <property type="entry name" value="L-2-aminoadipate reductase"/>
    <property type="match status" value="1"/>
</dbReference>
<evidence type="ECO:0000256" key="10">
    <source>
        <dbReference type="ARBA" id="ARBA00022857"/>
    </source>
</evidence>
<dbReference type="Proteomes" id="UP000001640">
    <property type="component" value="Chromosome 9"/>
</dbReference>
<dbReference type="Gene3D" id="3.40.50.720">
    <property type="entry name" value="NAD(P)-binding Rossmann-like Domain"/>
    <property type="match status" value="1"/>
</dbReference>
<dbReference type="OrthoDB" id="329835at2759"/>
<evidence type="ECO:0000256" key="1">
    <source>
        <dbReference type="ARBA" id="ARBA00001957"/>
    </source>
</evidence>
<evidence type="ECO:0000256" key="16">
    <source>
        <dbReference type="ARBA" id="ARBA00048414"/>
    </source>
</evidence>
<dbReference type="PANTHER" id="PTHR44845">
    <property type="entry name" value="CARRIER DOMAIN-CONTAINING PROTEIN"/>
    <property type="match status" value="1"/>
</dbReference>
<dbReference type="InterPro" id="IPR014397">
    <property type="entry name" value="Lys2"/>
</dbReference>
<protein>
    <recommendedName>
        <fullName evidence="14">Alpha-aminoadipate reductase</fullName>
        <ecNumber evidence="6">1.2.1.31</ecNumber>
        <ecNumber evidence="5">1.2.1.95</ecNumber>
    </recommendedName>
    <alternativeName>
        <fullName evidence="13">L-aminoadipate-semialdehyde dehydrogenase</fullName>
    </alternativeName>
</protein>
<evidence type="ECO:0000256" key="11">
    <source>
        <dbReference type="ARBA" id="ARBA00023002"/>
    </source>
</evidence>
<evidence type="ECO:0000256" key="4">
    <source>
        <dbReference type="ARBA" id="ARBA00006432"/>
    </source>
</evidence>
<accession>G0VJU1</accession>